<organism evidence="4 6">
    <name type="scientific">Xylella taiwanensis</name>
    <dbReference type="NCBI Taxonomy" id="1444770"/>
    <lineage>
        <taxon>Bacteria</taxon>
        <taxon>Pseudomonadati</taxon>
        <taxon>Pseudomonadota</taxon>
        <taxon>Gammaproteobacteria</taxon>
        <taxon>Lysobacterales</taxon>
        <taxon>Lysobacteraceae</taxon>
        <taxon>Xylella</taxon>
    </lineage>
</organism>
<keyword evidence="2" id="KW-0812">Transmembrane</keyword>
<feature type="region of interest" description="Disordered" evidence="1">
    <location>
        <begin position="225"/>
        <end position="252"/>
    </location>
</feature>
<evidence type="ECO:0000256" key="1">
    <source>
        <dbReference type="SAM" id="MobiDB-lite"/>
    </source>
</evidence>
<dbReference type="Proteomes" id="UP001430701">
    <property type="component" value="Unassembled WGS sequence"/>
</dbReference>
<reference evidence="4" key="1">
    <citation type="submission" date="2021-11" db="EMBL/GenBank/DDBJ databases">
        <title>Genome sequence of Xylella taiwanensis PLS432.</title>
        <authorList>
            <person name="Weng L.-W."/>
            <person name="Su C.-C."/>
            <person name="Tsai C.-W."/>
            <person name="Kuo C.-H."/>
        </authorList>
    </citation>
    <scope>NUCLEOTIDE SEQUENCE</scope>
    <source>
        <strain evidence="4">PLS432</strain>
    </source>
</reference>
<evidence type="ECO:0000256" key="2">
    <source>
        <dbReference type="SAM" id="Phobius"/>
    </source>
</evidence>
<dbReference type="GeneID" id="68900906"/>
<evidence type="ECO:0000259" key="3">
    <source>
        <dbReference type="Pfam" id="PF05707"/>
    </source>
</evidence>
<dbReference type="InterPro" id="IPR027417">
    <property type="entry name" value="P-loop_NTPase"/>
</dbReference>
<keyword evidence="6" id="KW-1185">Reference proteome</keyword>
<dbReference type="EMBL" id="JAJPPU010000002">
    <property type="protein sequence ID" value="MCD8473989.1"/>
    <property type="molecule type" value="Genomic_DNA"/>
</dbReference>
<keyword evidence="2" id="KW-0472">Membrane</keyword>
<evidence type="ECO:0000313" key="5">
    <source>
        <dbReference type="EMBL" id="MCD8474004.1"/>
    </source>
</evidence>
<comment type="caution">
    <text evidence="4">The sequence shown here is derived from an EMBL/GenBank/DDBJ whole genome shotgun (WGS) entry which is preliminary data.</text>
</comment>
<evidence type="ECO:0000313" key="6">
    <source>
        <dbReference type="Proteomes" id="UP001430701"/>
    </source>
</evidence>
<feature type="domain" description="Zona occludens toxin N-terminal" evidence="3">
    <location>
        <begin position="9"/>
        <end position="183"/>
    </location>
</feature>
<protein>
    <submittedName>
        <fullName evidence="4">Zonular occludens toxin domain-containing protein</fullName>
    </submittedName>
</protein>
<feature type="transmembrane region" description="Helical" evidence="2">
    <location>
        <begin position="195"/>
        <end position="213"/>
    </location>
</feature>
<dbReference type="InterPro" id="IPR008900">
    <property type="entry name" value="Zot_N"/>
</dbReference>
<dbReference type="Pfam" id="PF05707">
    <property type="entry name" value="Zot"/>
    <property type="match status" value="1"/>
</dbReference>
<dbReference type="Gene3D" id="3.40.50.300">
    <property type="entry name" value="P-loop containing nucleotide triphosphate hydrolases"/>
    <property type="match status" value="1"/>
</dbReference>
<dbReference type="RefSeq" id="WP_114867127.1">
    <property type="nucleotide sequence ID" value="NZ_CP053627.1"/>
</dbReference>
<proteinExistence type="predicted"/>
<keyword evidence="2" id="KW-1133">Transmembrane helix</keyword>
<evidence type="ECO:0000313" key="4">
    <source>
        <dbReference type="EMBL" id="MCD8473989.1"/>
    </source>
</evidence>
<accession>A0ABS8TY34</accession>
<name>A0ABS8TY34_9GAMM</name>
<dbReference type="EMBL" id="JAJPPU010000002">
    <property type="protein sequence ID" value="MCD8474004.1"/>
    <property type="molecule type" value="Genomic_DNA"/>
</dbReference>
<gene>
    <name evidence="4" type="ORF">LPH55_11110</name>
    <name evidence="5" type="ORF">LPH55_11185</name>
</gene>
<sequence>MPIHVITATPGGGKTALMMEMLLAESERAQRPIFAAGIDGLAPGLAADLADPRQWNAKNDQGEYLVPHGAIIFIDEAWKWFGSAFNASHQPTPPHALELAEHRHRGLDFVWTTQLAHKQLYPFVRGLIGRHTFVKRRFGTSWLDVYDWDQLVEETDSSTNRQFSRHSVRRLPKHVYKLYKSAEVHTIKMRLPWQLVLIPLMVVVIVACVFYAYRSLIPSGFSSSIEGTRSTPGTGGDASPKAGEASRGEGPRWPTVTAYAKDHLPRFASMPWTAPIYDHRSPTVDPQLICMSGGAGLDAQGVYKGSSCTCYTEQGTVYDISQLECRTIARRGPVYNPYRERVQEHSAMQQGQVSSSLVQGSTAKQVSVSAAGALP</sequence>